<comment type="caution">
    <text evidence="4">The sequence shown here is derived from an EMBL/GenBank/DDBJ whole genome shotgun (WGS) entry which is preliminary data.</text>
</comment>
<name>A0A372JAV6_9ACTN</name>
<keyword evidence="5" id="KW-1185">Reference proteome</keyword>
<evidence type="ECO:0000313" key="5">
    <source>
        <dbReference type="Proteomes" id="UP000261811"/>
    </source>
</evidence>
<evidence type="ECO:0000259" key="2">
    <source>
        <dbReference type="Pfam" id="PF00501"/>
    </source>
</evidence>
<organism evidence="4 5">
    <name type="scientific">Actinomadura logoneensis</name>
    <dbReference type="NCBI Taxonomy" id="2293572"/>
    <lineage>
        <taxon>Bacteria</taxon>
        <taxon>Bacillati</taxon>
        <taxon>Actinomycetota</taxon>
        <taxon>Actinomycetes</taxon>
        <taxon>Streptosporangiales</taxon>
        <taxon>Thermomonosporaceae</taxon>
        <taxon>Actinomadura</taxon>
    </lineage>
</organism>
<accession>A0A372JAV6</accession>
<evidence type="ECO:0000313" key="4">
    <source>
        <dbReference type="EMBL" id="RFU36956.1"/>
    </source>
</evidence>
<feature type="domain" description="AMP-binding enzyme C-terminal" evidence="3">
    <location>
        <begin position="426"/>
        <end position="499"/>
    </location>
</feature>
<dbReference type="InterPro" id="IPR050237">
    <property type="entry name" value="ATP-dep_AMP-bd_enzyme"/>
</dbReference>
<dbReference type="OrthoDB" id="9803968at2"/>
<dbReference type="GO" id="GO:0016878">
    <property type="term" value="F:acid-thiol ligase activity"/>
    <property type="evidence" value="ECO:0007669"/>
    <property type="project" value="UniProtKB-ARBA"/>
</dbReference>
<dbReference type="Pfam" id="PF13193">
    <property type="entry name" value="AMP-binding_C"/>
    <property type="match status" value="1"/>
</dbReference>
<feature type="region of interest" description="Disordered" evidence="1">
    <location>
        <begin position="493"/>
        <end position="521"/>
    </location>
</feature>
<sequence>MTTTDALTTAPEHRHGLGRAVVAGLRSAGARDVLVSGTRRLSGHAVLALAAAGAHTLTARGVRPGDTVACLYDGARPESAVGRVATLLLGCAFLHICPETPTETAAGAMRALGASVLLYEPSREAEARALLAEYPAPVVHPLAQGTEAPDGLFASDVRQPVVLDPPDPDATGLVVFSSGTAGERKAVAYSHRAEATQAATARALFGPGPWRFLVTPAPRYLPDLVAWWTLASGGTVHLQADRDPEQVAAKVRRERITHLLAGRPIDLYALAEHLQASGDRLDTLRLAAYGGAAPVPARTEQALDRLGPVLTQSYGTSEAGFLTALSPAEHVRPDLLGSAGRAVPGVRLSVRDEDGTALPTGEVGEIWIRSPQRMRGYVGGPARTADVLRDGWLRTGDLGRLDGEGFLFLVDRVEDRLPGGIHSHPIEHALARHPAVVEAAVFALPCSGEPLLAGVVVGRDGHRPDPRDLRLLVREALGRHCEPKQLWLVDRIPRTPAGKPDKAALRARYRSGARSDDPATA</sequence>
<feature type="domain" description="AMP-dependent synthetase/ligase" evidence="2">
    <location>
        <begin position="30"/>
        <end position="377"/>
    </location>
</feature>
<dbReference type="InterPro" id="IPR000873">
    <property type="entry name" value="AMP-dep_synth/lig_dom"/>
</dbReference>
<dbReference type="Gene3D" id="3.30.300.30">
    <property type="match status" value="1"/>
</dbReference>
<evidence type="ECO:0008006" key="6">
    <source>
        <dbReference type="Google" id="ProtNLM"/>
    </source>
</evidence>
<dbReference type="SUPFAM" id="SSF56801">
    <property type="entry name" value="Acetyl-CoA synthetase-like"/>
    <property type="match status" value="1"/>
</dbReference>
<reference evidence="4 5" key="1">
    <citation type="submission" date="2018-08" db="EMBL/GenBank/DDBJ databases">
        <title>Actinomadura jelena sp. nov., a novel Actinomycete isolated from soil in Chad.</title>
        <authorList>
            <person name="Shi L."/>
        </authorList>
    </citation>
    <scope>NUCLEOTIDE SEQUENCE [LARGE SCALE GENOMIC DNA]</scope>
    <source>
        <strain evidence="4 5">NEAU-G17</strain>
    </source>
</reference>
<evidence type="ECO:0000259" key="3">
    <source>
        <dbReference type="Pfam" id="PF13193"/>
    </source>
</evidence>
<dbReference type="AlphaFoldDB" id="A0A372JAV6"/>
<dbReference type="Proteomes" id="UP000261811">
    <property type="component" value="Unassembled WGS sequence"/>
</dbReference>
<dbReference type="CDD" id="cd04433">
    <property type="entry name" value="AFD_class_I"/>
    <property type="match status" value="1"/>
</dbReference>
<protein>
    <recommendedName>
        <fullName evidence="6">AMP-binding protein</fullName>
    </recommendedName>
</protein>
<dbReference type="Gene3D" id="3.40.50.12780">
    <property type="entry name" value="N-terminal domain of ligase-like"/>
    <property type="match status" value="1"/>
</dbReference>
<dbReference type="RefSeq" id="WP_117361402.1">
    <property type="nucleotide sequence ID" value="NZ_QURH01001020.1"/>
</dbReference>
<evidence type="ECO:0000256" key="1">
    <source>
        <dbReference type="SAM" id="MobiDB-lite"/>
    </source>
</evidence>
<dbReference type="PANTHER" id="PTHR43767">
    <property type="entry name" value="LONG-CHAIN-FATTY-ACID--COA LIGASE"/>
    <property type="match status" value="1"/>
</dbReference>
<dbReference type="Pfam" id="PF00501">
    <property type="entry name" value="AMP-binding"/>
    <property type="match status" value="1"/>
</dbReference>
<dbReference type="InterPro" id="IPR042099">
    <property type="entry name" value="ANL_N_sf"/>
</dbReference>
<dbReference type="PANTHER" id="PTHR43767:SF1">
    <property type="entry name" value="NONRIBOSOMAL PEPTIDE SYNTHASE PES1 (EUROFUNG)-RELATED"/>
    <property type="match status" value="1"/>
</dbReference>
<dbReference type="InterPro" id="IPR045851">
    <property type="entry name" value="AMP-bd_C_sf"/>
</dbReference>
<dbReference type="InterPro" id="IPR025110">
    <property type="entry name" value="AMP-bd_C"/>
</dbReference>
<gene>
    <name evidence="4" type="ORF">DZF91_35440</name>
</gene>
<proteinExistence type="predicted"/>
<dbReference type="EMBL" id="QURH01001020">
    <property type="protein sequence ID" value="RFU36956.1"/>
    <property type="molecule type" value="Genomic_DNA"/>
</dbReference>